<accession>A0A438E4N5</accession>
<protein>
    <submittedName>
        <fullName evidence="2">Uncharacterized protein</fullName>
    </submittedName>
</protein>
<dbReference type="Proteomes" id="UP000288805">
    <property type="component" value="Unassembled WGS sequence"/>
</dbReference>
<gene>
    <name evidence="2" type="ORF">CK203_098605</name>
</gene>
<proteinExistence type="predicted"/>
<evidence type="ECO:0000313" key="2">
    <source>
        <dbReference type="EMBL" id="RVW42711.1"/>
    </source>
</evidence>
<dbReference type="EMBL" id="QGNW01001395">
    <property type="protein sequence ID" value="RVW42711.1"/>
    <property type="molecule type" value="Genomic_DNA"/>
</dbReference>
<evidence type="ECO:0000313" key="3">
    <source>
        <dbReference type="Proteomes" id="UP000288805"/>
    </source>
</evidence>
<comment type="caution">
    <text evidence="2">The sequence shown here is derived from an EMBL/GenBank/DDBJ whole genome shotgun (WGS) entry which is preliminary data.</text>
</comment>
<organism evidence="2 3">
    <name type="scientific">Vitis vinifera</name>
    <name type="common">Grape</name>
    <dbReference type="NCBI Taxonomy" id="29760"/>
    <lineage>
        <taxon>Eukaryota</taxon>
        <taxon>Viridiplantae</taxon>
        <taxon>Streptophyta</taxon>
        <taxon>Embryophyta</taxon>
        <taxon>Tracheophyta</taxon>
        <taxon>Spermatophyta</taxon>
        <taxon>Magnoliopsida</taxon>
        <taxon>eudicotyledons</taxon>
        <taxon>Gunneridae</taxon>
        <taxon>Pentapetalae</taxon>
        <taxon>rosids</taxon>
        <taxon>Vitales</taxon>
        <taxon>Vitaceae</taxon>
        <taxon>Viteae</taxon>
        <taxon>Vitis</taxon>
    </lineage>
</organism>
<reference evidence="2 3" key="1">
    <citation type="journal article" date="2018" name="PLoS Genet.">
        <title>Population sequencing reveals clonal diversity and ancestral inbreeding in the grapevine cultivar Chardonnay.</title>
        <authorList>
            <person name="Roach M.J."/>
            <person name="Johnson D.L."/>
            <person name="Bohlmann J."/>
            <person name="van Vuuren H.J."/>
            <person name="Jones S.J."/>
            <person name="Pretorius I.S."/>
            <person name="Schmidt S.A."/>
            <person name="Borneman A.R."/>
        </authorList>
    </citation>
    <scope>NUCLEOTIDE SEQUENCE [LARGE SCALE GENOMIC DNA]</scope>
    <source>
        <strain evidence="3">cv. Chardonnay</strain>
        <tissue evidence="2">Leaf</tissue>
    </source>
</reference>
<feature type="region of interest" description="Disordered" evidence="1">
    <location>
        <begin position="45"/>
        <end position="96"/>
    </location>
</feature>
<sequence length="150" mass="16324">MSTMIICVHLVSCFETRVILKLEQLVTLASSLAQDIATLRSRSNGMKTSCAVPPPQPLANVEAHNDEDNTDVHPSTDQFMEHSTGSPMTHSPMEKDTTTVVDASPLLGPHSTTPSNYGADFDSLEEVGLMLKKAMEANLLFLPLSEDINR</sequence>
<evidence type="ECO:0000256" key="1">
    <source>
        <dbReference type="SAM" id="MobiDB-lite"/>
    </source>
</evidence>
<dbReference type="AlphaFoldDB" id="A0A438E4N5"/>
<feature type="compositionally biased region" description="Polar residues" evidence="1">
    <location>
        <begin position="72"/>
        <end position="89"/>
    </location>
</feature>
<name>A0A438E4N5_VITVI</name>